<dbReference type="Pfam" id="PF08378">
    <property type="entry name" value="NERD"/>
    <property type="match status" value="1"/>
</dbReference>
<evidence type="ECO:0000259" key="1">
    <source>
        <dbReference type="Pfam" id="PF08378"/>
    </source>
</evidence>
<reference evidence="2 3" key="1">
    <citation type="journal article" date="2014" name="Int. J. Syst. Evol. Microbiol.">
        <title>Ramlibacter solisilvae sp. nov., isolated from forest soil, and emended description of the genus Ramlibacter.</title>
        <authorList>
            <person name="Lee H.J."/>
            <person name="Lee S.H."/>
            <person name="Lee S.S."/>
            <person name="Lee J.S."/>
            <person name="Kim Y."/>
            <person name="Kim S.C."/>
            <person name="Jeon C.O."/>
        </authorList>
    </citation>
    <scope>NUCLEOTIDE SEQUENCE [LARGE SCALE GENOMIC DNA]</scope>
    <source>
        <strain evidence="2 3">5-10</strain>
    </source>
</reference>
<dbReference type="AlphaFoldDB" id="A0A127JV84"/>
<organism evidence="2 3">
    <name type="scientific">Ramlibacter tataouinensis</name>
    <dbReference type="NCBI Taxonomy" id="94132"/>
    <lineage>
        <taxon>Bacteria</taxon>
        <taxon>Pseudomonadati</taxon>
        <taxon>Pseudomonadota</taxon>
        <taxon>Betaproteobacteria</taxon>
        <taxon>Burkholderiales</taxon>
        <taxon>Comamonadaceae</taxon>
        <taxon>Ramlibacter</taxon>
    </lineage>
</organism>
<dbReference type="EMBL" id="CP010951">
    <property type="protein sequence ID" value="AMO23916.1"/>
    <property type="molecule type" value="Genomic_DNA"/>
</dbReference>
<evidence type="ECO:0000313" key="2">
    <source>
        <dbReference type="EMBL" id="AMO23916.1"/>
    </source>
</evidence>
<dbReference type="Proteomes" id="UP000070433">
    <property type="component" value="Chromosome"/>
</dbReference>
<keyword evidence="3" id="KW-1185">Reference proteome</keyword>
<feature type="domain" description="NERD" evidence="1">
    <location>
        <begin position="14"/>
        <end position="119"/>
    </location>
</feature>
<gene>
    <name evidence="2" type="ORF">UC35_14910</name>
</gene>
<dbReference type="RefSeq" id="WP_061501015.1">
    <property type="nucleotide sequence ID" value="NZ_CP010951.1"/>
</dbReference>
<accession>A0A127JV84</accession>
<dbReference type="Gene3D" id="3.40.50.300">
    <property type="entry name" value="P-loop containing nucleotide triphosphate hydrolases"/>
    <property type="match status" value="2"/>
</dbReference>
<dbReference type="PATRIC" id="fig|94132.3.peg.3038"/>
<evidence type="ECO:0000313" key="3">
    <source>
        <dbReference type="Proteomes" id="UP000070433"/>
    </source>
</evidence>
<sequence length="523" mass="56533">MKVYPHYLLRPQLRGEGAVYDLLSRIGDDSGFAVHSVNLPEHEYKRWAEADFVLVRRDGLILLEVKGGTVTLAGREWRYENARGQAIVSSEGPAKQAITAAVALEKMLGSHLGRKVRCRWGVVFPLCRFSKAIAELPPSRLADDSICNDPAQFSEWLRRIPFDRHPPDEFSLSDEDVDAIRSILVPEFSATATLGLAVRSAEQQIVSLTSQQFAVLECLQSNPRLTLSGGAGTGKTELAALCARAEKAAGRKPAIVTPESPLSAALTRKMKEFGVPVVSRSLPVGTDTLIVDEGQDYANPAAMTALFDQLPGGLSGGRWRWFMDPNLQFVGTPPDSQCLAALTANSTSFILNRNVRSTKEIVSTIQAILDADVGISQIDGFGIRVEFHDVTAEDEAETARRLIMSFVEEGVPPRDIAVLGAGDGEGPVCRALLSSLRTVLKRASPSAEWSGYGVVSAINAFRGLEAKVVVLVDLDRLCTNTRGDAELYIGMSRASAALHLLVSQAVRSYLGEISRAGYIGKGT</sequence>
<name>A0A127JV84_9BURK</name>
<dbReference type="InterPro" id="IPR011528">
    <property type="entry name" value="NERD"/>
</dbReference>
<dbReference type="InterPro" id="IPR027417">
    <property type="entry name" value="P-loop_NTPase"/>
</dbReference>
<dbReference type="OrthoDB" id="393237at2"/>
<dbReference type="SUPFAM" id="SSF52540">
    <property type="entry name" value="P-loop containing nucleoside triphosphate hydrolases"/>
    <property type="match status" value="1"/>
</dbReference>
<protein>
    <recommendedName>
        <fullName evidence="1">NERD domain-containing protein</fullName>
    </recommendedName>
</protein>
<proteinExistence type="predicted"/>